<dbReference type="SUPFAM" id="SSF47413">
    <property type="entry name" value="lambda repressor-like DNA-binding domains"/>
    <property type="match status" value="1"/>
</dbReference>
<dbReference type="EMBL" id="ACFG01000004">
    <property type="protein sequence ID" value="EEH64569.1"/>
    <property type="molecule type" value="Genomic_DNA"/>
</dbReference>
<dbReference type="SMART" id="SM00354">
    <property type="entry name" value="HTH_LACI"/>
    <property type="match status" value="1"/>
</dbReference>
<evidence type="ECO:0000256" key="3">
    <source>
        <dbReference type="ARBA" id="ARBA00023163"/>
    </source>
</evidence>
<evidence type="ECO:0000256" key="1">
    <source>
        <dbReference type="ARBA" id="ARBA00023015"/>
    </source>
</evidence>
<keyword evidence="2" id="KW-0238">DNA-binding</keyword>
<dbReference type="PANTHER" id="PTHR30146:SF153">
    <property type="entry name" value="LACTOSE OPERON REPRESSOR"/>
    <property type="match status" value="1"/>
</dbReference>
<dbReference type="AlphaFoldDB" id="C0VYR6"/>
<dbReference type="Gene3D" id="1.10.260.40">
    <property type="entry name" value="lambda repressor-like DNA-binding domains"/>
    <property type="match status" value="1"/>
</dbReference>
<protein>
    <submittedName>
        <fullName evidence="5">Sugar-binding domain protein</fullName>
    </submittedName>
</protein>
<evidence type="ECO:0000256" key="2">
    <source>
        <dbReference type="ARBA" id="ARBA00023125"/>
    </source>
</evidence>
<evidence type="ECO:0000313" key="6">
    <source>
        <dbReference type="Proteomes" id="UP000010301"/>
    </source>
</evidence>
<dbReference type="GO" id="GO:0003700">
    <property type="term" value="F:DNA-binding transcription factor activity"/>
    <property type="evidence" value="ECO:0007669"/>
    <property type="project" value="TreeGrafter"/>
</dbReference>
<dbReference type="SUPFAM" id="SSF53822">
    <property type="entry name" value="Periplasmic binding protein-like I"/>
    <property type="match status" value="1"/>
</dbReference>
<dbReference type="CDD" id="cd01392">
    <property type="entry name" value="HTH_LacI"/>
    <property type="match status" value="1"/>
</dbReference>
<dbReference type="Proteomes" id="UP000010301">
    <property type="component" value="Unassembled WGS sequence"/>
</dbReference>
<evidence type="ECO:0000259" key="4">
    <source>
        <dbReference type="PROSITE" id="PS50932"/>
    </source>
</evidence>
<dbReference type="eggNOG" id="COG1609">
    <property type="taxonomic scope" value="Bacteria"/>
</dbReference>
<dbReference type="InterPro" id="IPR010982">
    <property type="entry name" value="Lambda_DNA-bd_dom_sf"/>
</dbReference>
<dbReference type="STRING" id="525245.HMPREF0044_0306"/>
<dbReference type="InterPro" id="IPR000843">
    <property type="entry name" value="HTH_LacI"/>
</dbReference>
<sequence length="344" mass="36528">MVTTRRAKKRVGPSIADVAKLAGVSSQTVSRISTGAQQVSPKTREKVLAAMAELGYSPNRAARALRSGKFKVIGVLTQRIERTGESLTAGGVVEAALEAGYTIALVQTHEPEKGDGRKLVRRLSEQAIDGLIIVQAGTSTNEQLSLPSGLPVVVADSALTHLFPSVNADQRAGMRQAMAHLIGLGHKYIAHVTGPRNSQSALLRKEEWEKALQEAQLPIIPAFPGDWTAASGYQAGKQIAADKRITAVMCANDEIAVGVMRALSEAGVNVPSEVSVIGFDGIELGEFLPTPLTTVRQDFAKTGRTMVDLVIQQINQGVIAGEFATLIPTQLIVRESTALAGIRK</sequence>
<dbReference type="GO" id="GO:0000976">
    <property type="term" value="F:transcription cis-regulatory region binding"/>
    <property type="evidence" value="ECO:0007669"/>
    <property type="project" value="TreeGrafter"/>
</dbReference>
<dbReference type="InterPro" id="IPR046335">
    <property type="entry name" value="LacI/GalR-like_sensor"/>
</dbReference>
<dbReference type="RefSeq" id="WP_006547303.1">
    <property type="nucleotide sequence ID" value="NZ_DS999545.1"/>
</dbReference>
<keyword evidence="6" id="KW-1185">Reference proteome</keyword>
<dbReference type="InterPro" id="IPR028082">
    <property type="entry name" value="Peripla_BP_I"/>
</dbReference>
<dbReference type="Gene3D" id="3.40.50.2300">
    <property type="match status" value="2"/>
</dbReference>
<dbReference type="PROSITE" id="PS50932">
    <property type="entry name" value="HTH_LACI_2"/>
    <property type="match status" value="1"/>
</dbReference>
<organism evidence="5 6">
    <name type="scientific">Gleimia coleocanis DSM 15436</name>
    <dbReference type="NCBI Taxonomy" id="525245"/>
    <lineage>
        <taxon>Bacteria</taxon>
        <taxon>Bacillati</taxon>
        <taxon>Actinomycetota</taxon>
        <taxon>Actinomycetes</taxon>
        <taxon>Actinomycetales</taxon>
        <taxon>Actinomycetaceae</taxon>
        <taxon>Gleimia</taxon>
    </lineage>
</organism>
<dbReference type="Pfam" id="PF13377">
    <property type="entry name" value="Peripla_BP_3"/>
    <property type="match status" value="1"/>
</dbReference>
<dbReference type="OrthoDB" id="9785139at2"/>
<reference evidence="5 6" key="1">
    <citation type="submission" date="2009-01" db="EMBL/GenBank/DDBJ databases">
        <authorList>
            <person name="Qin X."/>
            <person name="Bachman B."/>
            <person name="Battles P."/>
            <person name="Bell A."/>
            <person name="Bess C."/>
            <person name="Bickham C."/>
            <person name="Chaboub L."/>
            <person name="Chen D."/>
            <person name="Coyle M."/>
            <person name="Deiros D.R."/>
            <person name="Dinh H."/>
            <person name="Forbes L."/>
            <person name="Fowler G."/>
            <person name="Francisco L."/>
            <person name="Fu Q."/>
            <person name="Gubbala S."/>
            <person name="Hale W."/>
            <person name="Han Y."/>
            <person name="Hemphill L."/>
            <person name="Highlander S.K."/>
            <person name="Hirani K."/>
            <person name="Hogues M."/>
            <person name="Jackson L."/>
            <person name="Jakkamsetti A."/>
            <person name="Javaid M."/>
            <person name="Jiang H."/>
            <person name="Korchina V."/>
            <person name="Kovar C."/>
            <person name="Lara F."/>
            <person name="Lee S."/>
            <person name="Mata R."/>
            <person name="Mathew T."/>
            <person name="Moen C."/>
            <person name="Morales K."/>
            <person name="Munidasa M."/>
            <person name="Nazareth L."/>
            <person name="Ngo R."/>
            <person name="Nguyen L."/>
            <person name="Okwuonu G."/>
            <person name="Ongeri F."/>
            <person name="Patil S."/>
            <person name="Petrosino J."/>
            <person name="Pham C."/>
            <person name="Pham P."/>
            <person name="Pu L.-L."/>
            <person name="Puazo M."/>
            <person name="Raj R."/>
            <person name="Reid J."/>
            <person name="Rouhana J."/>
            <person name="Saada N."/>
            <person name="Shang Y."/>
            <person name="Simmons D."/>
            <person name="Thornton R."/>
            <person name="Warren J."/>
            <person name="Weissenberger G."/>
            <person name="Zhang J."/>
            <person name="Zhang L."/>
            <person name="Zhou C."/>
            <person name="Zhu D."/>
            <person name="Muzny D."/>
            <person name="Worley K."/>
            <person name="Gibbs R."/>
        </authorList>
    </citation>
    <scope>NUCLEOTIDE SEQUENCE [LARGE SCALE GENOMIC DNA]</scope>
    <source>
        <strain evidence="5 6">DSM 15436</strain>
    </source>
</reference>
<gene>
    <name evidence="5" type="ORF">HMPREF0044_0306</name>
</gene>
<dbReference type="CDD" id="cd01574">
    <property type="entry name" value="PBP1_LacI"/>
    <property type="match status" value="1"/>
</dbReference>
<dbReference type="PANTHER" id="PTHR30146">
    <property type="entry name" value="LACI-RELATED TRANSCRIPTIONAL REPRESSOR"/>
    <property type="match status" value="1"/>
</dbReference>
<keyword evidence="3" id="KW-0804">Transcription</keyword>
<feature type="domain" description="HTH lacI-type" evidence="4">
    <location>
        <begin position="13"/>
        <end position="67"/>
    </location>
</feature>
<dbReference type="Pfam" id="PF00356">
    <property type="entry name" value="LacI"/>
    <property type="match status" value="1"/>
</dbReference>
<keyword evidence="1" id="KW-0805">Transcription regulation</keyword>
<dbReference type="HOGENOM" id="CLU_037628_6_1_11"/>
<name>C0VYR6_9ACTO</name>
<evidence type="ECO:0000313" key="5">
    <source>
        <dbReference type="EMBL" id="EEH64569.1"/>
    </source>
</evidence>
<proteinExistence type="predicted"/>
<accession>C0VYR6</accession>
<comment type="caution">
    <text evidence="5">The sequence shown here is derived from an EMBL/GenBank/DDBJ whole genome shotgun (WGS) entry which is preliminary data.</text>
</comment>